<dbReference type="AlphaFoldDB" id="A0A4V2DD82"/>
<proteinExistence type="predicted"/>
<keyword evidence="7" id="KW-1185">Reference proteome</keyword>
<dbReference type="InterPro" id="IPR043128">
    <property type="entry name" value="Rev_trsase/Diguanyl_cyclase"/>
</dbReference>
<evidence type="ECO:0000256" key="4">
    <source>
        <dbReference type="SAM" id="SignalP"/>
    </source>
</evidence>
<dbReference type="InterPro" id="IPR011623">
    <property type="entry name" value="7TMR_DISM_rcpt_extracell_dom1"/>
</dbReference>
<sequence>MPWRSPLRCLAWLLAMLLSLCAGAANAQVGPVGIPMRTCVLRDAPGLTAAKLFHAPARFACATPQARLGGGDFWLLSQPLDIPADGTRLAVRSSSVWQRAMTIHALYADGTIVSIRSDDVAASRHLRLGAIFQRWLPLRPARLVRVLWHVEGAANLRGILLAPTLATSEEVSRSDTHLAALYAGVGGACAALLLFNLGLAYALRHRFMPFYCLMMIALLAYDMSSSGTLAWIFPDIANTARIRINYVLLALVAVSALAFLRNFFEQRVITPRLKRVGILASVSVGIPAVGIALFAPVALRLFDTLYAFGFLFLLGSVVPILVNAWRRHSAFLPFFTIAWALPIAFAVLRAASSLFGWSYDFWIDNSSVISMTLEALLSSLAIGHRVLLLTRERDEAREQEIAARLLADTDPLTGLLNRRAFLRGAVGQEGDFTLLLADLDHFKHVNETIGHDGGDEVLRIFARTLRQALPAGTLVARLGGEEFAVVIANHKDTLADDVLDRLRHARMPFDITVTASIGQCRGPLMREADWKALYRSADAALYEAKKAGRDRARGAPPLRRFAA</sequence>
<dbReference type="Proteomes" id="UP000292085">
    <property type="component" value="Unassembled WGS sequence"/>
</dbReference>
<accession>A0A4V2DD82</accession>
<feature type="transmembrane region" description="Helical" evidence="3">
    <location>
        <begin position="210"/>
        <end position="232"/>
    </location>
</feature>
<keyword evidence="3" id="KW-0812">Transmembrane</keyword>
<feature type="transmembrane region" description="Helical" evidence="3">
    <location>
        <begin position="244"/>
        <end position="264"/>
    </location>
</feature>
<dbReference type="NCBIfam" id="TIGR00254">
    <property type="entry name" value="GGDEF"/>
    <property type="match status" value="1"/>
</dbReference>
<evidence type="ECO:0000256" key="2">
    <source>
        <dbReference type="ARBA" id="ARBA00034247"/>
    </source>
</evidence>
<feature type="transmembrane region" description="Helical" evidence="3">
    <location>
        <begin position="331"/>
        <end position="348"/>
    </location>
</feature>
<evidence type="ECO:0000313" key="6">
    <source>
        <dbReference type="EMBL" id="RZF64078.1"/>
    </source>
</evidence>
<dbReference type="GO" id="GO:0052621">
    <property type="term" value="F:diguanylate cyclase activity"/>
    <property type="evidence" value="ECO:0007669"/>
    <property type="project" value="UniProtKB-EC"/>
</dbReference>
<dbReference type="Gene3D" id="3.30.70.270">
    <property type="match status" value="1"/>
</dbReference>
<reference evidence="6 7" key="1">
    <citation type="submission" date="2019-02" db="EMBL/GenBank/DDBJ databases">
        <authorList>
            <person name="Li Y."/>
        </authorList>
    </citation>
    <scope>NUCLEOTIDE SEQUENCE [LARGE SCALE GENOMIC DNA]</scope>
    <source>
        <strain evidence="6 7">3-7</strain>
    </source>
</reference>
<keyword evidence="3" id="KW-1133">Transmembrane helix</keyword>
<feature type="chain" id="PRO_5020362804" description="diguanylate cyclase" evidence="4">
    <location>
        <begin position="25"/>
        <end position="563"/>
    </location>
</feature>
<feature type="domain" description="GGDEF" evidence="5">
    <location>
        <begin position="430"/>
        <end position="557"/>
    </location>
</feature>
<name>A0A4V2DD82_9SPHN</name>
<dbReference type="PANTHER" id="PTHR45138">
    <property type="entry name" value="REGULATORY COMPONENTS OF SENSORY TRANSDUCTION SYSTEM"/>
    <property type="match status" value="1"/>
</dbReference>
<dbReference type="InterPro" id="IPR000160">
    <property type="entry name" value="GGDEF_dom"/>
</dbReference>
<dbReference type="SMART" id="SM00267">
    <property type="entry name" value="GGDEF"/>
    <property type="match status" value="1"/>
</dbReference>
<evidence type="ECO:0000256" key="3">
    <source>
        <dbReference type="SAM" id="Phobius"/>
    </source>
</evidence>
<dbReference type="SUPFAM" id="SSF55073">
    <property type="entry name" value="Nucleotide cyclase"/>
    <property type="match status" value="1"/>
</dbReference>
<feature type="transmembrane region" description="Helical" evidence="3">
    <location>
        <begin position="276"/>
        <end position="299"/>
    </location>
</feature>
<comment type="catalytic activity">
    <reaction evidence="2">
        <text>2 GTP = 3',3'-c-di-GMP + 2 diphosphate</text>
        <dbReference type="Rhea" id="RHEA:24898"/>
        <dbReference type="ChEBI" id="CHEBI:33019"/>
        <dbReference type="ChEBI" id="CHEBI:37565"/>
        <dbReference type="ChEBI" id="CHEBI:58805"/>
        <dbReference type="EC" id="2.7.7.65"/>
    </reaction>
</comment>
<evidence type="ECO:0000256" key="1">
    <source>
        <dbReference type="ARBA" id="ARBA00012528"/>
    </source>
</evidence>
<keyword evidence="3" id="KW-0472">Membrane</keyword>
<evidence type="ECO:0000313" key="7">
    <source>
        <dbReference type="Proteomes" id="UP000292085"/>
    </source>
</evidence>
<dbReference type="Pfam" id="PF07695">
    <property type="entry name" value="7TMR-DISM_7TM"/>
    <property type="match status" value="1"/>
</dbReference>
<dbReference type="CDD" id="cd01949">
    <property type="entry name" value="GGDEF"/>
    <property type="match status" value="1"/>
</dbReference>
<feature type="transmembrane region" description="Helical" evidence="3">
    <location>
        <begin position="368"/>
        <end position="388"/>
    </location>
</feature>
<dbReference type="PANTHER" id="PTHR45138:SF9">
    <property type="entry name" value="DIGUANYLATE CYCLASE DGCM-RELATED"/>
    <property type="match status" value="1"/>
</dbReference>
<feature type="signal peptide" evidence="4">
    <location>
        <begin position="1"/>
        <end position="24"/>
    </location>
</feature>
<organism evidence="6 7">
    <name type="scientific">Sphingomonas populi</name>
    <dbReference type="NCBI Taxonomy" id="2484750"/>
    <lineage>
        <taxon>Bacteria</taxon>
        <taxon>Pseudomonadati</taxon>
        <taxon>Pseudomonadota</taxon>
        <taxon>Alphaproteobacteria</taxon>
        <taxon>Sphingomonadales</taxon>
        <taxon>Sphingomonadaceae</taxon>
        <taxon>Sphingomonas</taxon>
    </lineage>
</organism>
<comment type="caution">
    <text evidence="6">The sequence shown here is derived from an EMBL/GenBank/DDBJ whole genome shotgun (WGS) entry which is preliminary data.</text>
</comment>
<dbReference type="EC" id="2.7.7.65" evidence="1"/>
<feature type="transmembrane region" description="Helical" evidence="3">
    <location>
        <begin position="305"/>
        <end position="324"/>
    </location>
</feature>
<dbReference type="EMBL" id="SGIS01000018">
    <property type="protein sequence ID" value="RZF64078.1"/>
    <property type="molecule type" value="Genomic_DNA"/>
</dbReference>
<dbReference type="PROSITE" id="PS50887">
    <property type="entry name" value="GGDEF"/>
    <property type="match status" value="1"/>
</dbReference>
<dbReference type="OrthoDB" id="9759607at2"/>
<feature type="transmembrane region" description="Helical" evidence="3">
    <location>
        <begin position="179"/>
        <end position="203"/>
    </location>
</feature>
<protein>
    <recommendedName>
        <fullName evidence="1">diguanylate cyclase</fullName>
        <ecNumber evidence="1">2.7.7.65</ecNumber>
    </recommendedName>
</protein>
<gene>
    <name evidence="6" type="ORF">EWE75_12980</name>
</gene>
<dbReference type="InterPro" id="IPR050469">
    <property type="entry name" value="Diguanylate_Cyclase"/>
</dbReference>
<keyword evidence="4" id="KW-0732">Signal</keyword>
<dbReference type="Pfam" id="PF00990">
    <property type="entry name" value="GGDEF"/>
    <property type="match status" value="1"/>
</dbReference>
<evidence type="ECO:0000259" key="5">
    <source>
        <dbReference type="PROSITE" id="PS50887"/>
    </source>
</evidence>
<dbReference type="InterPro" id="IPR029787">
    <property type="entry name" value="Nucleotide_cyclase"/>
</dbReference>